<organism evidence="5 6">
    <name type="scientific">Ichthyenterobacterium magnum</name>
    <dbReference type="NCBI Taxonomy" id="1230530"/>
    <lineage>
        <taxon>Bacteria</taxon>
        <taxon>Pseudomonadati</taxon>
        <taxon>Bacteroidota</taxon>
        <taxon>Flavobacteriia</taxon>
        <taxon>Flavobacteriales</taxon>
        <taxon>Flavobacteriaceae</taxon>
        <taxon>Ichthyenterobacterium</taxon>
    </lineage>
</organism>
<name>A0A420DKQ2_9FLAO</name>
<evidence type="ECO:0000256" key="2">
    <source>
        <dbReference type="ARBA" id="ARBA00023315"/>
    </source>
</evidence>
<comment type="caution">
    <text evidence="5">The sequence shown here is derived from an EMBL/GenBank/DDBJ whole genome shotgun (WGS) entry which is preliminary data.</text>
</comment>
<dbReference type="Pfam" id="PF13302">
    <property type="entry name" value="Acetyltransf_3"/>
    <property type="match status" value="1"/>
</dbReference>
<dbReference type="SUPFAM" id="SSF55729">
    <property type="entry name" value="Acyl-CoA N-acyltransferases (Nat)"/>
    <property type="match status" value="1"/>
</dbReference>
<reference evidence="5 6" key="1">
    <citation type="submission" date="2018-09" db="EMBL/GenBank/DDBJ databases">
        <title>Genomic Encyclopedia of Archaeal and Bacterial Type Strains, Phase II (KMG-II): from individual species to whole genera.</title>
        <authorList>
            <person name="Goeker M."/>
        </authorList>
    </citation>
    <scope>NUCLEOTIDE SEQUENCE [LARGE SCALE GENOMIC DNA]</scope>
    <source>
        <strain evidence="5 6">DSM 26283</strain>
    </source>
</reference>
<accession>A0A420DKQ2</accession>
<dbReference type="InterPro" id="IPR051531">
    <property type="entry name" value="N-acetyltransferase"/>
</dbReference>
<dbReference type="PANTHER" id="PTHR43792:SF8">
    <property type="entry name" value="[RIBOSOMAL PROTEIN US5]-ALANINE N-ACETYLTRANSFERASE"/>
    <property type="match status" value="1"/>
</dbReference>
<dbReference type="InterPro" id="IPR000182">
    <property type="entry name" value="GNAT_dom"/>
</dbReference>
<protein>
    <submittedName>
        <fullName evidence="5">RimJ/RimL family protein N-acetyltransferase</fullName>
    </submittedName>
</protein>
<dbReference type="Gene3D" id="3.40.630.30">
    <property type="match status" value="1"/>
</dbReference>
<dbReference type="Proteomes" id="UP000284892">
    <property type="component" value="Unassembled WGS sequence"/>
</dbReference>
<evidence type="ECO:0000256" key="3">
    <source>
        <dbReference type="ARBA" id="ARBA00038502"/>
    </source>
</evidence>
<evidence type="ECO:0000256" key="1">
    <source>
        <dbReference type="ARBA" id="ARBA00022679"/>
    </source>
</evidence>
<dbReference type="GO" id="GO:0016747">
    <property type="term" value="F:acyltransferase activity, transferring groups other than amino-acyl groups"/>
    <property type="evidence" value="ECO:0007669"/>
    <property type="project" value="InterPro"/>
</dbReference>
<dbReference type="RefSeq" id="WP_245977230.1">
    <property type="nucleotide sequence ID" value="NZ_RAQJ01000003.1"/>
</dbReference>
<keyword evidence="2" id="KW-0012">Acyltransferase</keyword>
<proteinExistence type="inferred from homology"/>
<comment type="similarity">
    <text evidence="3">Belongs to the acetyltransferase family. RimJ subfamily.</text>
</comment>
<dbReference type="AlphaFoldDB" id="A0A420DKQ2"/>
<evidence type="ECO:0000313" key="6">
    <source>
        <dbReference type="Proteomes" id="UP000284892"/>
    </source>
</evidence>
<sequence length="184" mass="21190">MCSLNIAFRHFKIDVLKPNQGEAFFNLIDSNRARLEDFFAGTVSKTKTLKDTIGYCKEIQQRIKDKSYFPYLIIDINTNTFIGLVDVKNIDWNVPKAELGYFIDINYEGQGVISKALKHVVEYLTVAYKFRKLLCRVGSKNEGSIHVALKNNFELEGSIRSDYKTTKGEIVDLNYYGRVFSYNN</sequence>
<evidence type="ECO:0000313" key="5">
    <source>
        <dbReference type="EMBL" id="RKE94771.1"/>
    </source>
</evidence>
<keyword evidence="6" id="KW-1185">Reference proteome</keyword>
<gene>
    <name evidence="5" type="ORF">BXY80_1783</name>
</gene>
<evidence type="ECO:0000259" key="4">
    <source>
        <dbReference type="Pfam" id="PF13302"/>
    </source>
</evidence>
<feature type="domain" description="N-acetyltransferase" evidence="4">
    <location>
        <begin position="23"/>
        <end position="153"/>
    </location>
</feature>
<dbReference type="InterPro" id="IPR016181">
    <property type="entry name" value="Acyl_CoA_acyltransferase"/>
</dbReference>
<keyword evidence="1 5" id="KW-0808">Transferase</keyword>
<dbReference type="EMBL" id="RAQJ01000003">
    <property type="protein sequence ID" value="RKE94771.1"/>
    <property type="molecule type" value="Genomic_DNA"/>
</dbReference>
<dbReference type="PANTHER" id="PTHR43792">
    <property type="entry name" value="GNAT FAMILY, PUTATIVE (AFU_ORTHOLOGUE AFUA_3G00765)-RELATED-RELATED"/>
    <property type="match status" value="1"/>
</dbReference>